<comment type="similarity">
    <text evidence="1 4">Belongs to the aldehyde dehydrogenase family.</text>
</comment>
<dbReference type="PANTHER" id="PTHR11699">
    <property type="entry name" value="ALDEHYDE DEHYDROGENASE-RELATED"/>
    <property type="match status" value="1"/>
</dbReference>
<gene>
    <name evidence="6" type="ORF">SAMN04488092_11381</name>
</gene>
<evidence type="ECO:0000259" key="5">
    <source>
        <dbReference type="Pfam" id="PF00171"/>
    </source>
</evidence>
<evidence type="ECO:0000256" key="1">
    <source>
        <dbReference type="ARBA" id="ARBA00009986"/>
    </source>
</evidence>
<proteinExistence type="inferred from homology"/>
<protein>
    <submittedName>
        <fullName evidence="6">Acyl-CoA reductase</fullName>
    </submittedName>
</protein>
<dbReference type="InterPro" id="IPR016161">
    <property type="entry name" value="Ald_DH/histidinol_DH"/>
</dbReference>
<evidence type="ECO:0000256" key="4">
    <source>
        <dbReference type="RuleBase" id="RU003345"/>
    </source>
</evidence>
<evidence type="ECO:0000256" key="3">
    <source>
        <dbReference type="PROSITE-ProRule" id="PRU10007"/>
    </source>
</evidence>
<evidence type="ECO:0000313" key="7">
    <source>
        <dbReference type="Proteomes" id="UP000198634"/>
    </source>
</evidence>
<dbReference type="OrthoDB" id="9812625at2"/>
<keyword evidence="7" id="KW-1185">Reference proteome</keyword>
<dbReference type="Pfam" id="PF00171">
    <property type="entry name" value="Aldedh"/>
    <property type="match status" value="1"/>
</dbReference>
<organism evidence="6 7">
    <name type="scientific">Thalassovita taeanensis</name>
    <dbReference type="NCBI Taxonomy" id="657014"/>
    <lineage>
        <taxon>Bacteria</taxon>
        <taxon>Pseudomonadati</taxon>
        <taxon>Pseudomonadota</taxon>
        <taxon>Alphaproteobacteria</taxon>
        <taxon>Rhodobacterales</taxon>
        <taxon>Roseobacteraceae</taxon>
        <taxon>Thalassovita</taxon>
    </lineage>
</organism>
<dbReference type="InterPro" id="IPR016163">
    <property type="entry name" value="Ald_DH_C"/>
</dbReference>
<dbReference type="Proteomes" id="UP000198634">
    <property type="component" value="Unassembled WGS sequence"/>
</dbReference>
<dbReference type="STRING" id="657014.SAMN04488092_11381"/>
<dbReference type="InterPro" id="IPR015590">
    <property type="entry name" value="Aldehyde_DH_dom"/>
</dbReference>
<dbReference type="AlphaFoldDB" id="A0A1H9IZC3"/>
<dbReference type="GO" id="GO:0016620">
    <property type="term" value="F:oxidoreductase activity, acting on the aldehyde or oxo group of donors, NAD or NADP as acceptor"/>
    <property type="evidence" value="ECO:0007669"/>
    <property type="project" value="InterPro"/>
</dbReference>
<accession>A0A1H9IZC3</accession>
<dbReference type="PROSITE" id="PS00070">
    <property type="entry name" value="ALDEHYDE_DEHYDR_CYS"/>
    <property type="match status" value="1"/>
</dbReference>
<evidence type="ECO:0000256" key="2">
    <source>
        <dbReference type="ARBA" id="ARBA00023002"/>
    </source>
</evidence>
<keyword evidence="2 4" id="KW-0560">Oxidoreductase</keyword>
<feature type="active site" evidence="3">
    <location>
        <position position="250"/>
    </location>
</feature>
<dbReference type="RefSeq" id="WP_090270724.1">
    <property type="nucleotide sequence ID" value="NZ_FOEP01000013.1"/>
</dbReference>
<evidence type="ECO:0000313" key="6">
    <source>
        <dbReference type="EMBL" id="SEQ79837.1"/>
    </source>
</evidence>
<dbReference type="PROSITE" id="PS00687">
    <property type="entry name" value="ALDEHYDE_DEHYDR_GLU"/>
    <property type="match status" value="1"/>
</dbReference>
<dbReference type="SUPFAM" id="SSF53720">
    <property type="entry name" value="ALDH-like"/>
    <property type="match status" value="1"/>
</dbReference>
<reference evidence="6 7" key="1">
    <citation type="submission" date="2016-10" db="EMBL/GenBank/DDBJ databases">
        <authorList>
            <person name="de Groot N.N."/>
        </authorList>
    </citation>
    <scope>NUCLEOTIDE SEQUENCE [LARGE SCALE GENOMIC DNA]</scope>
    <source>
        <strain evidence="6 7">DSM 22007</strain>
    </source>
</reference>
<name>A0A1H9IZC3_9RHOB</name>
<dbReference type="InterPro" id="IPR016160">
    <property type="entry name" value="Ald_DH_CS_CYS"/>
</dbReference>
<dbReference type="Gene3D" id="3.40.605.10">
    <property type="entry name" value="Aldehyde Dehydrogenase, Chain A, domain 1"/>
    <property type="match status" value="1"/>
</dbReference>
<dbReference type="EMBL" id="FOEP01000013">
    <property type="protein sequence ID" value="SEQ79837.1"/>
    <property type="molecule type" value="Genomic_DNA"/>
</dbReference>
<dbReference type="FunFam" id="3.40.605.10:FF:000007">
    <property type="entry name" value="NAD/NADP-dependent betaine aldehyde dehydrogenase"/>
    <property type="match status" value="1"/>
</dbReference>
<dbReference type="InterPro" id="IPR016162">
    <property type="entry name" value="Ald_DH_N"/>
</dbReference>
<dbReference type="Gene3D" id="3.40.309.10">
    <property type="entry name" value="Aldehyde Dehydrogenase, Chain A, domain 2"/>
    <property type="match status" value="1"/>
</dbReference>
<dbReference type="InterPro" id="IPR029510">
    <property type="entry name" value="Ald_DH_CS_GLU"/>
</dbReference>
<sequence>MSRIANHYIAGQWVPGVNGESIEVTDPATGDVVGTAALGSRAIAEQAIGAARQAFDASGWSNNPRLRAKVLNDWADQMEANKDALAHLLTLENGKVLAQAQMEITFGIDEARYYAGLARNIFGRTTETGPGKMSLLTQEPSGVAAVIVPWNAPVTLLVRSVAPALAAGCTIVIKPAPQTPLINARIVACFENLPDLPIGVVNSVNENGIEVGQVLSQHPDIDVVSFTGATNTGKLVMASASETMKHLSLELGGKAPAILFDDADLDKAIAEISRSALVLSGQMCTAISRVLLHESIAEEATERLKTAFEAAKVGPGLDPASFLGPVIDKPTQQRLLAVIERAGNEATMILRGTDGGEELRNGYFVTPTLFSLQDVSHDLIQDEHFGPIVSVETFTDEADAIQRANATRFGLASSVYTNDLNRAMRMGRNIRFGTVWLNCHNRLFAEAETGGYRESGVGRMHGVEALNDFLETKHIYFEAEG</sequence>
<feature type="domain" description="Aldehyde dehydrogenase" evidence="5">
    <location>
        <begin position="13"/>
        <end position="475"/>
    </location>
</feature>